<accession>A0ABS9KLU3</accession>
<dbReference type="PANTHER" id="PTHR43143">
    <property type="entry name" value="METALLOPHOSPHOESTERASE, CALCINEURIN SUPERFAMILY"/>
    <property type="match status" value="1"/>
</dbReference>
<feature type="domain" description="Calcineurin-like phosphoesterase" evidence="1">
    <location>
        <begin position="32"/>
        <end position="243"/>
    </location>
</feature>
<name>A0ABS9KLU3_9BACT</name>
<sequence>MKSIIITCAMLVLSLNSFCQKTGRSPIDSTFSFVLMSDIHIKPEVTERFQRAIDTVNKLRPDFVMAAGDLVYDVMRGNPGHADSLFNLYKKMSAGIRSKVYNCIGNHELFGIYPESDVDSTHPGYKYGMYEKHIGKTYYSFDHKGWHFIVLNSIDVNTEKAYFGGIDKKQLEWLKQDIAGVDKKTPVALTVHIPFLSSFNQLYGSKKPLSSDQPNGVLIFKGNEVLDLFSDYNLRLVMQGHVHWIEDVFVNNKTHFLTAGSVAGRPSWSGTRNGERGFMEVKVKGEEVSWRYVEYEK</sequence>
<reference evidence="2" key="1">
    <citation type="submission" date="2022-01" db="EMBL/GenBank/DDBJ databases">
        <authorList>
            <person name="Jo J.-H."/>
            <person name="Im W.-T."/>
        </authorList>
    </citation>
    <scope>NUCLEOTIDE SEQUENCE</scope>
    <source>
        <strain evidence="2">NA20</strain>
    </source>
</reference>
<protein>
    <submittedName>
        <fullName evidence="2">Metallophosphoesterase</fullName>
    </submittedName>
</protein>
<dbReference type="SUPFAM" id="SSF56300">
    <property type="entry name" value="Metallo-dependent phosphatases"/>
    <property type="match status" value="1"/>
</dbReference>
<dbReference type="EMBL" id="JAKLTR010000002">
    <property type="protein sequence ID" value="MCG2613303.1"/>
    <property type="molecule type" value="Genomic_DNA"/>
</dbReference>
<dbReference type="InterPro" id="IPR051918">
    <property type="entry name" value="STPP_CPPED1"/>
</dbReference>
<comment type="caution">
    <text evidence="2">The sequence shown here is derived from an EMBL/GenBank/DDBJ whole genome shotgun (WGS) entry which is preliminary data.</text>
</comment>
<evidence type="ECO:0000259" key="1">
    <source>
        <dbReference type="Pfam" id="PF00149"/>
    </source>
</evidence>
<proteinExistence type="predicted"/>
<gene>
    <name evidence="2" type="ORF">LZZ85_03390</name>
</gene>
<dbReference type="InterPro" id="IPR004843">
    <property type="entry name" value="Calcineurin-like_PHP"/>
</dbReference>
<dbReference type="Gene3D" id="3.60.21.10">
    <property type="match status" value="1"/>
</dbReference>
<keyword evidence="3" id="KW-1185">Reference proteome</keyword>
<dbReference type="PANTHER" id="PTHR43143:SF1">
    <property type="entry name" value="SERINE_THREONINE-PROTEIN PHOSPHATASE CPPED1"/>
    <property type="match status" value="1"/>
</dbReference>
<dbReference type="RefSeq" id="WP_237868532.1">
    <property type="nucleotide sequence ID" value="NZ_JAKLTR010000002.1"/>
</dbReference>
<dbReference type="Pfam" id="PF00149">
    <property type="entry name" value="Metallophos"/>
    <property type="match status" value="1"/>
</dbReference>
<evidence type="ECO:0000313" key="2">
    <source>
        <dbReference type="EMBL" id="MCG2613303.1"/>
    </source>
</evidence>
<organism evidence="2 3">
    <name type="scientific">Terrimonas ginsenosidimutans</name>
    <dbReference type="NCBI Taxonomy" id="2908004"/>
    <lineage>
        <taxon>Bacteria</taxon>
        <taxon>Pseudomonadati</taxon>
        <taxon>Bacteroidota</taxon>
        <taxon>Chitinophagia</taxon>
        <taxon>Chitinophagales</taxon>
        <taxon>Chitinophagaceae</taxon>
        <taxon>Terrimonas</taxon>
    </lineage>
</organism>
<evidence type="ECO:0000313" key="3">
    <source>
        <dbReference type="Proteomes" id="UP001165367"/>
    </source>
</evidence>
<dbReference type="Proteomes" id="UP001165367">
    <property type="component" value="Unassembled WGS sequence"/>
</dbReference>
<dbReference type="InterPro" id="IPR029052">
    <property type="entry name" value="Metallo-depent_PP-like"/>
</dbReference>